<reference evidence="1" key="1">
    <citation type="journal article" date="2012" name="Proc. Natl. Acad. Sci. U.S.A.">
        <title>Antigenic diversity is generated by distinct evolutionary mechanisms in African trypanosome species.</title>
        <authorList>
            <person name="Jackson A.P."/>
            <person name="Berry A."/>
            <person name="Aslett M."/>
            <person name="Allison H.C."/>
            <person name="Burton P."/>
            <person name="Vavrova-Anderson J."/>
            <person name="Brown R."/>
            <person name="Browne H."/>
            <person name="Corton N."/>
            <person name="Hauser H."/>
            <person name="Gamble J."/>
            <person name="Gilderthorp R."/>
            <person name="Marcello L."/>
            <person name="McQuillan J."/>
            <person name="Otto T.D."/>
            <person name="Quail M.A."/>
            <person name="Sanders M.J."/>
            <person name="van Tonder A."/>
            <person name="Ginger M.L."/>
            <person name="Field M.C."/>
            <person name="Barry J.D."/>
            <person name="Hertz-Fowler C."/>
            <person name="Berriman M."/>
        </authorList>
    </citation>
    <scope>NUCLEOTIDE SEQUENCE</scope>
    <source>
        <strain evidence="1">Y486</strain>
    </source>
</reference>
<organism evidence="1">
    <name type="scientific">Trypanosoma vivax (strain Y486)</name>
    <dbReference type="NCBI Taxonomy" id="1055687"/>
    <lineage>
        <taxon>Eukaryota</taxon>
        <taxon>Discoba</taxon>
        <taxon>Euglenozoa</taxon>
        <taxon>Kinetoplastea</taxon>
        <taxon>Metakinetoplastina</taxon>
        <taxon>Trypanosomatida</taxon>
        <taxon>Trypanosomatidae</taxon>
        <taxon>Trypanosoma</taxon>
        <taxon>Duttonella</taxon>
    </lineage>
</organism>
<gene>
    <name evidence="1" type="ORF">TVY486_0804930</name>
</gene>
<dbReference type="VEuPathDB" id="TriTrypDB:TvY486_0804930"/>
<proteinExistence type="predicted"/>
<name>G0U1D0_TRYVY</name>
<dbReference type="EMBL" id="HE573024">
    <property type="protein sequence ID" value="CCC49885.1"/>
    <property type="molecule type" value="Genomic_DNA"/>
</dbReference>
<sequence>MSTYCVVNEYAALARPVIRRLPRAEVIDLEMPSLCQPERACEASERPQSHFALAPMREEPMHAIRRQTGDNSGLLPRRSVTSLVTTTSNTKIFYTRPETSYPSGDGP</sequence>
<dbReference type="AlphaFoldDB" id="G0U1D0"/>
<accession>G0U1D0</accession>
<evidence type="ECO:0000313" key="1">
    <source>
        <dbReference type="EMBL" id="CCC49885.1"/>
    </source>
</evidence>
<protein>
    <submittedName>
        <fullName evidence="1">Uncharacterized protein</fullName>
    </submittedName>
</protein>